<dbReference type="Proteomes" id="UP001332192">
    <property type="component" value="Chromosome"/>
</dbReference>
<reference evidence="9 10" key="1">
    <citation type="journal article" date="2024" name="Front. Microbiol.">
        <title>Novel thermophilic genera Geochorda gen. nov. and Carboxydochorda gen. nov. from the deep terrestrial subsurface reveal the ecophysiological diversity in the class Limnochordia.</title>
        <authorList>
            <person name="Karnachuk O.V."/>
            <person name="Lukina A.P."/>
            <person name="Avakyan M.R."/>
            <person name="Kadnikov V.V."/>
            <person name="Begmatov S."/>
            <person name="Beletsky A.V."/>
            <person name="Vlasova K.G."/>
            <person name="Novikov A.A."/>
            <person name="Shcherbakova V.A."/>
            <person name="Mardanov A.V."/>
            <person name="Ravin N.V."/>
        </authorList>
    </citation>
    <scope>NUCLEOTIDE SEQUENCE [LARGE SCALE GENOMIC DNA]</scope>
    <source>
        <strain evidence="9 10">L945</strain>
    </source>
</reference>
<evidence type="ECO:0000256" key="5">
    <source>
        <dbReference type="ARBA" id="ARBA00022989"/>
    </source>
</evidence>
<evidence type="ECO:0000313" key="9">
    <source>
        <dbReference type="EMBL" id="WRP17201.1"/>
    </source>
</evidence>
<sequence>MGAYVLKRLVAVVPVLVGITVVVFLTMHLSPGDPALIMLGPHATEPALAQLRHDLGLDLPIAVQYVRWIGKLVSGDWGHSIQLKRSVIELLGARAGGTALLAVSALVLAVGLGLPAGVLAAVWGRSAADRALMIAMLAGFSMPVFWLGLLLQLGFGLRLGWFPISGMYAPGSSDASDLVRHLVLPAVALAVGPAATVARMTRASMLDVARQEYIRAARARGVGRWSLVFRHGLRNAMIPTVTVIGMQAGYLLGGEVLVEMLFNWPGLGMLMINGILARDFPVVQGGILVISAMYVFTNLAVDVLYAYLDPRITYA</sequence>
<dbReference type="PANTHER" id="PTHR43163:SF6">
    <property type="entry name" value="DIPEPTIDE TRANSPORT SYSTEM PERMEASE PROTEIN DPPB-RELATED"/>
    <property type="match status" value="1"/>
</dbReference>
<dbReference type="RefSeq" id="WP_324716473.1">
    <property type="nucleotide sequence ID" value="NZ_CP141615.1"/>
</dbReference>
<evidence type="ECO:0000259" key="8">
    <source>
        <dbReference type="PROSITE" id="PS50928"/>
    </source>
</evidence>
<comment type="similarity">
    <text evidence="7">Belongs to the binding-protein-dependent transport system permease family.</text>
</comment>
<dbReference type="Gene3D" id="1.10.3720.10">
    <property type="entry name" value="MetI-like"/>
    <property type="match status" value="1"/>
</dbReference>
<dbReference type="SUPFAM" id="SSF161098">
    <property type="entry name" value="MetI-like"/>
    <property type="match status" value="1"/>
</dbReference>
<evidence type="ECO:0000256" key="4">
    <source>
        <dbReference type="ARBA" id="ARBA00022692"/>
    </source>
</evidence>
<keyword evidence="10" id="KW-1185">Reference proteome</keyword>
<feature type="transmembrane region" description="Helical" evidence="7">
    <location>
        <begin position="9"/>
        <end position="29"/>
    </location>
</feature>
<dbReference type="InterPro" id="IPR045621">
    <property type="entry name" value="BPD_transp_1_N"/>
</dbReference>
<accession>A0ABZ1BWM1</accession>
<dbReference type="InterPro" id="IPR035906">
    <property type="entry name" value="MetI-like_sf"/>
</dbReference>
<protein>
    <submittedName>
        <fullName evidence="9">ABC transporter permease</fullName>
    </submittedName>
</protein>
<keyword evidence="3" id="KW-1003">Cell membrane</keyword>
<comment type="subcellular location">
    <subcellularLocation>
        <location evidence="1 7">Cell membrane</location>
        <topology evidence="1 7">Multi-pass membrane protein</topology>
    </subcellularLocation>
</comment>
<feature type="domain" description="ABC transmembrane type-1" evidence="8">
    <location>
        <begin position="95"/>
        <end position="305"/>
    </location>
</feature>
<evidence type="ECO:0000256" key="6">
    <source>
        <dbReference type="ARBA" id="ARBA00023136"/>
    </source>
</evidence>
<gene>
    <name evidence="9" type="ORF">U7230_14125</name>
</gene>
<name>A0ABZ1BWM1_9FIRM</name>
<keyword evidence="6 7" id="KW-0472">Membrane</keyword>
<dbReference type="EMBL" id="CP141615">
    <property type="protein sequence ID" value="WRP17201.1"/>
    <property type="molecule type" value="Genomic_DNA"/>
</dbReference>
<feature type="transmembrane region" description="Helical" evidence="7">
    <location>
        <begin position="236"/>
        <end position="262"/>
    </location>
</feature>
<dbReference type="Pfam" id="PF19300">
    <property type="entry name" value="BPD_transp_1_N"/>
    <property type="match status" value="1"/>
</dbReference>
<keyword evidence="4 7" id="KW-0812">Transmembrane</keyword>
<feature type="transmembrane region" description="Helical" evidence="7">
    <location>
        <begin position="134"/>
        <end position="158"/>
    </location>
</feature>
<feature type="transmembrane region" description="Helical" evidence="7">
    <location>
        <begin position="178"/>
        <end position="198"/>
    </location>
</feature>
<evidence type="ECO:0000256" key="3">
    <source>
        <dbReference type="ARBA" id="ARBA00022475"/>
    </source>
</evidence>
<evidence type="ECO:0000256" key="7">
    <source>
        <dbReference type="RuleBase" id="RU363032"/>
    </source>
</evidence>
<proteinExistence type="inferred from homology"/>
<evidence type="ECO:0000256" key="1">
    <source>
        <dbReference type="ARBA" id="ARBA00004651"/>
    </source>
</evidence>
<dbReference type="Pfam" id="PF00528">
    <property type="entry name" value="BPD_transp_1"/>
    <property type="match status" value="1"/>
</dbReference>
<dbReference type="CDD" id="cd06261">
    <property type="entry name" value="TM_PBP2"/>
    <property type="match status" value="1"/>
</dbReference>
<dbReference type="PROSITE" id="PS50928">
    <property type="entry name" value="ABC_TM1"/>
    <property type="match status" value="1"/>
</dbReference>
<keyword evidence="2 7" id="KW-0813">Transport</keyword>
<keyword evidence="5 7" id="KW-1133">Transmembrane helix</keyword>
<evidence type="ECO:0000313" key="10">
    <source>
        <dbReference type="Proteomes" id="UP001332192"/>
    </source>
</evidence>
<organism evidence="9 10">
    <name type="scientific">Carboxydichorda subterranea</name>
    <dbReference type="NCBI Taxonomy" id="3109565"/>
    <lineage>
        <taxon>Bacteria</taxon>
        <taxon>Bacillati</taxon>
        <taxon>Bacillota</taxon>
        <taxon>Limnochordia</taxon>
        <taxon>Limnochordales</taxon>
        <taxon>Geochordaceae</taxon>
        <taxon>Carboxydichorda</taxon>
    </lineage>
</organism>
<dbReference type="PANTHER" id="PTHR43163">
    <property type="entry name" value="DIPEPTIDE TRANSPORT SYSTEM PERMEASE PROTEIN DPPB-RELATED"/>
    <property type="match status" value="1"/>
</dbReference>
<feature type="transmembrane region" description="Helical" evidence="7">
    <location>
        <begin position="99"/>
        <end position="122"/>
    </location>
</feature>
<dbReference type="InterPro" id="IPR000515">
    <property type="entry name" value="MetI-like"/>
</dbReference>
<evidence type="ECO:0000256" key="2">
    <source>
        <dbReference type="ARBA" id="ARBA00022448"/>
    </source>
</evidence>
<feature type="transmembrane region" description="Helical" evidence="7">
    <location>
        <begin position="282"/>
        <end position="308"/>
    </location>
</feature>